<dbReference type="InterPro" id="IPR005181">
    <property type="entry name" value="SASA"/>
</dbReference>
<dbReference type="PROSITE" id="PS00065">
    <property type="entry name" value="D_2_HYDROXYACID_DH_1"/>
    <property type="match status" value="1"/>
</dbReference>
<dbReference type="InterPro" id="IPR045626">
    <property type="entry name" value="PGDH_ASB_dom"/>
</dbReference>
<dbReference type="Pfam" id="PF02826">
    <property type="entry name" value="2-Hacid_dh_C"/>
    <property type="match status" value="1"/>
</dbReference>
<comment type="similarity">
    <text evidence="3 11">Belongs to the D-isomer specific 2-hydroxyacid dehydrogenase family.</text>
</comment>
<proteinExistence type="inferred from homology"/>
<keyword evidence="11" id="KW-0028">Amino-acid biosynthesis</keyword>
<sequence length="829" mass="88432">MSKGMLLFFFFIALLAHARFVRPEELQPKNIFILAGQSNMAGRGGIITDPETKALKWDGKIPPQSNPNTNILQLDLNKTWVQAHEPLHVQIDYGKTCGIGPGMPFANAILAKDPSYGAIGLVPCAKGGTSIRQWAWGTEYYNRLVDRAKASLQCGGKLQALLWYQGETDTKEKSDAMLYKTRLEKFIQDVRHDLNSPDLPIILVAIASAEGPFIDTEQTKMAVTTSWNLIFTKPLNKTITITTTPPCSLSLSWRLSLPSTFTLSSPRTNSRINANSFVVMAMMNARPTILVAEKLGDAGLQLLKKVANVDCSYNLSPEELCTKISLCDALIVRSGTKVTREVFESSGGRLKVVGRAGVGIDNVDISAATEHGCLVVNAPTANTIAAAEHGIALLAAMSRNIAQANASLKAGKWQRNKYVGVSLVGKTLAVMGFGKVGSEVARRAKGLGMHVIAHDPYSPADRAHAIGVELVTFDEALLSADFISLHMPLTPATSKMFNDDAFSKMKKGVRIVNVARGGVIDEEALIRALDSGIVAQAALDVFTEEPPPNDSKVVQHESLTVTPHLGASTTEAQEGVAIEVAEAVVGALKGELAATAVNAPMVLAEVLSALAPFVALTEKLGRLAVQLVATGGSGVKSVKLTYASARSPDDLDTRLLRATVTKGLIEPISSVFVNLVNADFIAKQRGLKITEELFQLDGSPENPLEFIQVHIANVESKFASAIADSGDIIVEGRVKDGKPHLTKVGSFAVDVSLEGSLILCRQVDQPGIIGKVGSILAEANVNVSFMSVGRTAPGKQAVMTIGVDEDPSGETLKKIGGIPAIEEFVLLKL</sequence>
<feature type="chain" id="PRO_5014627683" description="D-3-phosphoglycerate dehydrogenase" evidence="12">
    <location>
        <begin position="24"/>
        <end position="829"/>
    </location>
</feature>
<evidence type="ECO:0000256" key="5">
    <source>
        <dbReference type="ARBA" id="ARBA00022640"/>
    </source>
</evidence>
<dbReference type="FunFam" id="3.40.50.720:FF:000021">
    <property type="entry name" value="D-3-phosphoglycerate dehydrogenase"/>
    <property type="match status" value="1"/>
</dbReference>
<dbReference type="Gene3D" id="3.30.70.260">
    <property type="match status" value="1"/>
</dbReference>
<dbReference type="AlphaFoldDB" id="A0A2N9H5M3"/>
<keyword evidence="11" id="KW-0718">Serine biosynthesis</keyword>
<protein>
    <recommendedName>
        <fullName evidence="11">D-3-phosphoglycerate dehydrogenase</fullName>
        <ecNumber evidence="11">1.1.1.95</ecNumber>
    </recommendedName>
</protein>
<evidence type="ECO:0000259" key="13">
    <source>
        <dbReference type="PROSITE" id="PS51671"/>
    </source>
</evidence>
<dbReference type="InterPro" id="IPR006140">
    <property type="entry name" value="D-isomer_DH_NAD-bd"/>
</dbReference>
<dbReference type="Pfam" id="PF03629">
    <property type="entry name" value="SASA"/>
    <property type="match status" value="1"/>
</dbReference>
<keyword evidence="8 11" id="KW-0560">Oxidoreductase</keyword>
<dbReference type="GO" id="GO:0006564">
    <property type="term" value="P:L-serine biosynthetic process"/>
    <property type="evidence" value="ECO:0007669"/>
    <property type="project" value="UniProtKB-KW"/>
</dbReference>
<evidence type="ECO:0000256" key="4">
    <source>
        <dbReference type="ARBA" id="ARBA00022528"/>
    </source>
</evidence>
<organism evidence="14">
    <name type="scientific">Fagus sylvatica</name>
    <name type="common">Beechnut</name>
    <dbReference type="NCBI Taxonomy" id="28930"/>
    <lineage>
        <taxon>Eukaryota</taxon>
        <taxon>Viridiplantae</taxon>
        <taxon>Streptophyta</taxon>
        <taxon>Embryophyta</taxon>
        <taxon>Tracheophyta</taxon>
        <taxon>Spermatophyta</taxon>
        <taxon>Magnoliopsida</taxon>
        <taxon>eudicotyledons</taxon>
        <taxon>Gunneridae</taxon>
        <taxon>Pentapetalae</taxon>
        <taxon>rosids</taxon>
        <taxon>fabids</taxon>
        <taxon>Fagales</taxon>
        <taxon>Fagaceae</taxon>
        <taxon>Fagus</taxon>
    </lineage>
</organism>
<evidence type="ECO:0000256" key="6">
    <source>
        <dbReference type="ARBA" id="ARBA00022801"/>
    </source>
</evidence>
<evidence type="ECO:0000256" key="9">
    <source>
        <dbReference type="ARBA" id="ARBA00023027"/>
    </source>
</evidence>
<dbReference type="InterPro" id="IPR029753">
    <property type="entry name" value="D-isomer_DH_CS"/>
</dbReference>
<dbReference type="GO" id="GO:0009570">
    <property type="term" value="C:chloroplast stroma"/>
    <property type="evidence" value="ECO:0007669"/>
    <property type="project" value="TreeGrafter"/>
</dbReference>
<dbReference type="FunFam" id="3.40.50.720:FF:000616">
    <property type="entry name" value="D-3-phosphoglycerate dehydrogenase 2 chloroplastic"/>
    <property type="match status" value="1"/>
</dbReference>
<dbReference type="Gene3D" id="3.40.50.720">
    <property type="entry name" value="NAD(P)-binding Rossmann-like Domain"/>
    <property type="match status" value="2"/>
</dbReference>
<dbReference type="SUPFAM" id="SSF52266">
    <property type="entry name" value="SGNH hydrolase"/>
    <property type="match status" value="1"/>
</dbReference>
<comment type="subcellular location">
    <subcellularLocation>
        <location evidence="1">Plastid</location>
        <location evidence="1">Chloroplast</location>
    </subcellularLocation>
</comment>
<dbReference type="SUPFAM" id="SSF143548">
    <property type="entry name" value="Serine metabolism enzymes domain"/>
    <property type="match status" value="1"/>
</dbReference>
<dbReference type="GO" id="GO:0051287">
    <property type="term" value="F:NAD binding"/>
    <property type="evidence" value="ECO:0007669"/>
    <property type="project" value="UniProtKB-UniRule"/>
</dbReference>
<keyword evidence="9 11" id="KW-0520">NAD</keyword>
<dbReference type="Pfam" id="PF00389">
    <property type="entry name" value="2-Hacid_dh"/>
    <property type="match status" value="1"/>
</dbReference>
<feature type="signal peptide" evidence="12">
    <location>
        <begin position="1"/>
        <end position="23"/>
    </location>
</feature>
<evidence type="ECO:0000256" key="10">
    <source>
        <dbReference type="ARBA" id="ARBA00048731"/>
    </source>
</evidence>
<dbReference type="Pfam" id="PF19304">
    <property type="entry name" value="PGDH_inter"/>
    <property type="match status" value="1"/>
</dbReference>
<dbReference type="InterPro" id="IPR029009">
    <property type="entry name" value="ASB_dom_sf"/>
</dbReference>
<dbReference type="SUPFAM" id="SSF51735">
    <property type="entry name" value="NAD(P)-binding Rossmann-fold domains"/>
    <property type="match status" value="1"/>
</dbReference>
<dbReference type="InterPro" id="IPR006139">
    <property type="entry name" value="D-isomer_2_OHA_DH_cat_dom"/>
</dbReference>
<dbReference type="NCBIfam" id="TIGR01327">
    <property type="entry name" value="PGDH"/>
    <property type="match status" value="1"/>
</dbReference>
<dbReference type="GO" id="GO:0016787">
    <property type="term" value="F:hydrolase activity"/>
    <property type="evidence" value="ECO:0007669"/>
    <property type="project" value="UniProtKB-KW"/>
</dbReference>
<keyword evidence="7" id="KW-0809">Transit peptide</keyword>
<gene>
    <name evidence="14" type="ORF">FSB_LOCUS35087</name>
</gene>
<dbReference type="InterPro" id="IPR036514">
    <property type="entry name" value="SGNH_hydro_sf"/>
</dbReference>
<dbReference type="Gene3D" id="3.40.50.1110">
    <property type="entry name" value="SGNH hydrolase"/>
    <property type="match status" value="1"/>
</dbReference>
<dbReference type="CDD" id="cd12173">
    <property type="entry name" value="PGDH_4"/>
    <property type="match status" value="1"/>
</dbReference>
<dbReference type="PROSITE" id="PS00671">
    <property type="entry name" value="D_2_HYDROXYACID_DH_3"/>
    <property type="match status" value="1"/>
</dbReference>
<evidence type="ECO:0000313" key="14">
    <source>
        <dbReference type="EMBL" id="SPD07205.1"/>
    </source>
</evidence>
<evidence type="ECO:0000256" key="12">
    <source>
        <dbReference type="SAM" id="SignalP"/>
    </source>
</evidence>
<dbReference type="EC" id="1.1.1.95" evidence="11"/>
<evidence type="ECO:0000256" key="1">
    <source>
        <dbReference type="ARBA" id="ARBA00004229"/>
    </source>
</evidence>
<keyword evidence="4" id="KW-0150">Chloroplast</keyword>
<dbReference type="GO" id="GO:0004617">
    <property type="term" value="F:phosphoglycerate dehydrogenase activity"/>
    <property type="evidence" value="ECO:0007669"/>
    <property type="project" value="UniProtKB-EC"/>
</dbReference>
<dbReference type="InterPro" id="IPR029752">
    <property type="entry name" value="D-isomer_DH_CS1"/>
</dbReference>
<feature type="domain" description="ACT" evidence="13">
    <location>
        <begin position="757"/>
        <end position="829"/>
    </location>
</feature>
<keyword evidence="5" id="KW-0934">Plastid</keyword>
<keyword evidence="6" id="KW-0378">Hydrolase</keyword>
<dbReference type="PANTHER" id="PTHR42938">
    <property type="entry name" value="FORMATE DEHYDROGENASE 1"/>
    <property type="match status" value="1"/>
</dbReference>
<evidence type="ECO:0000256" key="11">
    <source>
        <dbReference type="RuleBase" id="RU363003"/>
    </source>
</evidence>
<name>A0A2N9H5M3_FAGSY</name>
<keyword evidence="12" id="KW-0732">Signal</keyword>
<dbReference type="Pfam" id="PF01842">
    <property type="entry name" value="ACT"/>
    <property type="match status" value="1"/>
</dbReference>
<comment type="pathway">
    <text evidence="2 11">Amino-acid biosynthesis; L-serine biosynthesis; L-serine from 3-phospho-D-glycerate: step 1/3.</text>
</comment>
<dbReference type="FunFam" id="3.30.1330.90:FF:000003">
    <property type="entry name" value="D-3-phosphoglycerate dehydrogenase"/>
    <property type="match status" value="1"/>
</dbReference>
<dbReference type="SUPFAM" id="SSF52283">
    <property type="entry name" value="Formate/glycerate dehydrogenase catalytic domain-like"/>
    <property type="match status" value="1"/>
</dbReference>
<dbReference type="PROSITE" id="PS51671">
    <property type="entry name" value="ACT"/>
    <property type="match status" value="1"/>
</dbReference>
<dbReference type="InterPro" id="IPR036291">
    <property type="entry name" value="NAD(P)-bd_dom_sf"/>
</dbReference>
<comment type="catalytic activity">
    <reaction evidence="10 11">
        <text>(2R)-3-phosphoglycerate + NAD(+) = 3-phosphooxypyruvate + NADH + H(+)</text>
        <dbReference type="Rhea" id="RHEA:12641"/>
        <dbReference type="ChEBI" id="CHEBI:15378"/>
        <dbReference type="ChEBI" id="CHEBI:18110"/>
        <dbReference type="ChEBI" id="CHEBI:57540"/>
        <dbReference type="ChEBI" id="CHEBI:57945"/>
        <dbReference type="ChEBI" id="CHEBI:58272"/>
        <dbReference type="EC" id="1.1.1.95"/>
    </reaction>
</comment>
<dbReference type="InterPro" id="IPR045865">
    <property type="entry name" value="ACT-like_dom_sf"/>
</dbReference>
<dbReference type="SUPFAM" id="SSF55021">
    <property type="entry name" value="ACT-like"/>
    <property type="match status" value="1"/>
</dbReference>
<dbReference type="InterPro" id="IPR002912">
    <property type="entry name" value="ACT_dom"/>
</dbReference>
<dbReference type="InterPro" id="IPR006236">
    <property type="entry name" value="PGDH"/>
</dbReference>
<dbReference type="PROSITE" id="PS00670">
    <property type="entry name" value="D_2_HYDROXYACID_DH_2"/>
    <property type="match status" value="1"/>
</dbReference>
<reference evidence="14" key="1">
    <citation type="submission" date="2018-02" db="EMBL/GenBank/DDBJ databases">
        <authorList>
            <person name="Cohen D.B."/>
            <person name="Kent A.D."/>
        </authorList>
    </citation>
    <scope>NUCLEOTIDE SEQUENCE</scope>
</reference>
<evidence type="ECO:0000256" key="8">
    <source>
        <dbReference type="ARBA" id="ARBA00023002"/>
    </source>
</evidence>
<dbReference type="FunFam" id="3.30.70.260:FF:000008">
    <property type="entry name" value="D-3-phosphoglycerate dehydrogenase, chloroplastic"/>
    <property type="match status" value="1"/>
</dbReference>
<evidence type="ECO:0000256" key="3">
    <source>
        <dbReference type="ARBA" id="ARBA00005854"/>
    </source>
</evidence>
<evidence type="ECO:0000256" key="7">
    <source>
        <dbReference type="ARBA" id="ARBA00022946"/>
    </source>
</evidence>
<evidence type="ECO:0000256" key="2">
    <source>
        <dbReference type="ARBA" id="ARBA00005216"/>
    </source>
</evidence>
<dbReference type="PANTHER" id="PTHR42938:SF6">
    <property type="entry name" value="D-3-PHOSPHOGLYCERATE DEHYDROGENASE"/>
    <property type="match status" value="1"/>
</dbReference>
<dbReference type="UniPathway" id="UPA00135">
    <property type="reaction ID" value="UER00196"/>
</dbReference>
<dbReference type="CDD" id="cd04902">
    <property type="entry name" value="ACT_3PGDH-xct"/>
    <property type="match status" value="1"/>
</dbReference>
<dbReference type="EMBL" id="OIVN01002890">
    <property type="protein sequence ID" value="SPD07205.1"/>
    <property type="molecule type" value="Genomic_DNA"/>
</dbReference>
<dbReference type="Gene3D" id="3.30.1330.90">
    <property type="entry name" value="D-3-phosphoglycerate dehydrogenase, domain 3"/>
    <property type="match status" value="1"/>
</dbReference>
<accession>A0A2N9H5M3</accession>